<comment type="caution">
    <text evidence="3">The sequence shown here is derived from an EMBL/GenBank/DDBJ whole genome shotgun (WGS) entry which is preliminary data.</text>
</comment>
<evidence type="ECO:0000256" key="1">
    <source>
        <dbReference type="SAM" id="MobiDB-lite"/>
    </source>
</evidence>
<dbReference type="EMBL" id="AMOQ01000007">
    <property type="protein sequence ID" value="EKE79393.1"/>
    <property type="molecule type" value="Genomic_DNA"/>
</dbReference>
<gene>
    <name evidence="3" type="ORF">OUC_1355</name>
</gene>
<name>K2JV40_HELPX</name>
<sequence length="46" mass="5070">MALLELLPLVGLVVLVGLLELFVSPLPKGIGKNPPFPNPHHLSYYY</sequence>
<feature type="transmembrane region" description="Helical" evidence="2">
    <location>
        <begin position="6"/>
        <end position="23"/>
    </location>
</feature>
<dbReference type="PATRIC" id="fig|1145110.4.peg.1324"/>
<evidence type="ECO:0000256" key="2">
    <source>
        <dbReference type="SAM" id="Phobius"/>
    </source>
</evidence>
<evidence type="ECO:0000313" key="4">
    <source>
        <dbReference type="Proteomes" id="UP000002808"/>
    </source>
</evidence>
<dbReference type="Proteomes" id="UP000002808">
    <property type="component" value="Unassembled WGS sequence"/>
</dbReference>
<organism evidence="3 4">
    <name type="scientific">Helicobacter pylori R018c</name>
    <dbReference type="NCBI Taxonomy" id="1145110"/>
    <lineage>
        <taxon>Bacteria</taxon>
        <taxon>Pseudomonadati</taxon>
        <taxon>Campylobacterota</taxon>
        <taxon>Epsilonproteobacteria</taxon>
        <taxon>Campylobacterales</taxon>
        <taxon>Helicobacteraceae</taxon>
        <taxon>Helicobacter</taxon>
    </lineage>
</organism>
<keyword evidence="2" id="KW-1133">Transmembrane helix</keyword>
<dbReference type="AlphaFoldDB" id="K2JV40"/>
<proteinExistence type="predicted"/>
<keyword evidence="2" id="KW-0472">Membrane</keyword>
<reference evidence="3 4" key="1">
    <citation type="submission" date="2012-08" db="EMBL/GenBank/DDBJ databases">
        <title>Comparative Sequence Analysis of H. pylori isolates.</title>
        <authorList>
            <person name="Blanchard T.G."/>
            <person name="Czinn S.J."/>
            <person name="McCracken C.M."/>
            <person name="Abolude K.A."/>
            <person name="Shefchek K.S."/>
            <person name="Maroo A.M."/>
            <person name="Santana-Cruz I.S."/>
            <person name="Tallon L.J."/>
            <person name="Ficke F.W.F."/>
        </authorList>
    </citation>
    <scope>NUCLEOTIDE SEQUENCE [LARGE SCALE GENOMIC DNA]</scope>
    <source>
        <strain evidence="3 4">R018c</strain>
    </source>
</reference>
<keyword evidence="2" id="KW-0812">Transmembrane</keyword>
<evidence type="ECO:0000313" key="3">
    <source>
        <dbReference type="EMBL" id="EKE79393.1"/>
    </source>
</evidence>
<protein>
    <submittedName>
        <fullName evidence="3">Uncharacterized protein</fullName>
    </submittedName>
</protein>
<accession>K2JV40</accession>
<feature type="region of interest" description="Disordered" evidence="1">
    <location>
        <begin position="26"/>
        <end position="46"/>
    </location>
</feature>